<dbReference type="InterPro" id="IPR003593">
    <property type="entry name" value="AAA+_ATPase"/>
</dbReference>
<reference evidence="2 3" key="1">
    <citation type="submission" date="2018-08" db="EMBL/GenBank/DDBJ databases">
        <authorList>
            <person name="Solberg C.E."/>
            <person name="Bonilla J.A."/>
            <person name="Klyczek K."/>
            <person name="Garlena R.A."/>
            <person name="Russell D.A."/>
            <person name="Pope W.H."/>
            <person name="Jacobs-Sera D."/>
            <person name="Hatfull G.F."/>
        </authorList>
    </citation>
    <scope>NUCLEOTIDE SEQUENCE [LARGE SCALE GENOMIC DNA]</scope>
</reference>
<dbReference type="PRINTS" id="PR00300">
    <property type="entry name" value="CLPPROTEASEA"/>
</dbReference>
<dbReference type="EMBL" id="MH825698">
    <property type="protein sequence ID" value="AYD86159.1"/>
    <property type="molecule type" value="Genomic_DNA"/>
</dbReference>
<evidence type="ECO:0000313" key="3">
    <source>
        <dbReference type="Proteomes" id="UP000267142"/>
    </source>
</evidence>
<proteinExistence type="predicted"/>
<dbReference type="Proteomes" id="UP000267142">
    <property type="component" value="Segment"/>
</dbReference>
<dbReference type="SMART" id="SM00382">
    <property type="entry name" value="AAA"/>
    <property type="match status" value="1"/>
</dbReference>
<dbReference type="Pfam" id="PF00004">
    <property type="entry name" value="AAA"/>
    <property type="match status" value="1"/>
</dbReference>
<dbReference type="CDD" id="cd00009">
    <property type="entry name" value="AAA"/>
    <property type="match status" value="1"/>
</dbReference>
<dbReference type="InterPro" id="IPR001270">
    <property type="entry name" value="ClpA/B"/>
</dbReference>
<dbReference type="InterPro" id="IPR027417">
    <property type="entry name" value="P-loop_NTPase"/>
</dbReference>
<dbReference type="GeneID" id="55611826"/>
<accession>A0A386KMJ2</accession>
<feature type="domain" description="AAA+ ATPase" evidence="1">
    <location>
        <begin position="101"/>
        <end position="235"/>
    </location>
</feature>
<dbReference type="RefSeq" id="YP_009841635.1">
    <property type="nucleotide sequence ID" value="NC_048733.1"/>
</dbReference>
<dbReference type="SUPFAM" id="SSF52540">
    <property type="entry name" value="P-loop containing nucleoside triphosphate hydrolases"/>
    <property type="match status" value="1"/>
</dbReference>
<dbReference type="GO" id="GO:0016887">
    <property type="term" value="F:ATP hydrolysis activity"/>
    <property type="evidence" value="ECO:0007669"/>
    <property type="project" value="InterPro"/>
</dbReference>
<protein>
    <submittedName>
        <fullName evidence="2">AAA-ATPase</fullName>
    </submittedName>
</protein>
<dbReference type="Gene3D" id="3.40.50.300">
    <property type="entry name" value="P-loop containing nucleotide triphosphate hydrolases"/>
    <property type="match status" value="1"/>
</dbReference>
<sequence length="401" mass="44897">MAAVPFAPEVVDVMVSLNLTYRYDQAQCVYMFYDGSTGHRFRIDEAWILNHSTPHFINVIKKRVRDQTDLYRQSLVTEGKDQDMLAELIKMYDAAMTMDVTSVVPHFVGPPGTGKSTLAKRLAANAQVNLHVINVSRISPLEIEGIQMPHGEGDEQHLKLLLNTLWSSLKEGDIVLFDEFLRGFPEVYNGLLDIMTDRSVAGHKLPKVFFMAASNSVATYDKALEDRLLHIFVPDLRSSVAARTEAKKRLAQEIGLIGDVVKSQEMDELFTMQVLPTYKMLDYFQGKAAIGQIAQTEGKSVRNLVGQAHLRVVQSPELKSLIALNNQLALAARKWQFIVLLDGKNADPNYVTGARKLLGNPNLSEVQANNLRLNLNLIEIEEAMKEEIPTQEGVADDDDEF</sequence>
<evidence type="ECO:0000259" key="1">
    <source>
        <dbReference type="SMART" id="SM00382"/>
    </source>
</evidence>
<dbReference type="InterPro" id="IPR003959">
    <property type="entry name" value="ATPase_AAA_core"/>
</dbReference>
<dbReference type="KEGG" id="vg:55611826"/>
<name>A0A386KMJ2_9CAUD</name>
<evidence type="ECO:0000313" key="2">
    <source>
        <dbReference type="EMBL" id="AYD86159.1"/>
    </source>
</evidence>
<dbReference type="GO" id="GO:0005524">
    <property type="term" value="F:ATP binding"/>
    <property type="evidence" value="ECO:0007669"/>
    <property type="project" value="InterPro"/>
</dbReference>
<organism evidence="2 3">
    <name type="scientific">Microbacterium phage Burro</name>
    <dbReference type="NCBI Taxonomy" id="2315703"/>
    <lineage>
        <taxon>Viruses</taxon>
        <taxon>Duplodnaviria</taxon>
        <taxon>Heunggongvirae</taxon>
        <taxon>Uroviricota</taxon>
        <taxon>Caudoviricetes</taxon>
        <taxon>Burrovirus</taxon>
        <taxon>Burrovirus burro</taxon>
    </lineage>
</organism>
<gene>
    <name evidence="2" type="primary">16</name>
    <name evidence="2" type="ORF">SEA_BURRO_16</name>
</gene>
<keyword evidence="3" id="KW-1185">Reference proteome</keyword>